<accession>A0A4Y9RTN1</accession>
<evidence type="ECO:0000256" key="5">
    <source>
        <dbReference type="ARBA" id="ARBA00023026"/>
    </source>
</evidence>
<sequence length="94" mass="10662">MFAIAFDLAVAETEAVHPKGVTQAYDEIGRTLKRYGFARIQGSVYVTEVEDLANLLQTMNALKALTWFPQCVRDVRAFRIEQWSDFTPFMKGNG</sequence>
<dbReference type="GO" id="GO:0016787">
    <property type="term" value="F:hydrolase activity"/>
    <property type="evidence" value="ECO:0007669"/>
    <property type="project" value="UniProtKB-KW"/>
</dbReference>
<evidence type="ECO:0000313" key="7">
    <source>
        <dbReference type="EMBL" id="TFW12444.1"/>
    </source>
</evidence>
<dbReference type="AlphaFoldDB" id="A0A4Y9RTN1"/>
<name>A0A4Y9RTN1_9CAUL</name>
<dbReference type="EMBL" id="SPVH01000006">
    <property type="protein sequence ID" value="TFW12444.1"/>
    <property type="molecule type" value="Genomic_DNA"/>
</dbReference>
<evidence type="ECO:0000256" key="1">
    <source>
        <dbReference type="ARBA" id="ARBA00009653"/>
    </source>
</evidence>
<dbReference type="Proteomes" id="UP000298216">
    <property type="component" value="Unassembled WGS sequence"/>
</dbReference>
<keyword evidence="8" id="KW-1185">Reference proteome</keyword>
<dbReference type="GO" id="GO:0004518">
    <property type="term" value="F:nuclease activity"/>
    <property type="evidence" value="ECO:0007669"/>
    <property type="project" value="UniProtKB-UniRule"/>
</dbReference>
<dbReference type="InterPro" id="IPR019199">
    <property type="entry name" value="Virulence_VapD/CRISPR_Cas2"/>
</dbReference>
<proteinExistence type="inferred from homology"/>
<comment type="function">
    <text evidence="6">Cleaves ssRNA, mostly between U:A.</text>
</comment>
<reference evidence="7 8" key="1">
    <citation type="submission" date="2019-03" db="EMBL/GenBank/DDBJ databases">
        <title>Draft genome of Brevundimonas sp. a heavy metal resistant soil bacteria.</title>
        <authorList>
            <person name="Soto J."/>
        </authorList>
    </citation>
    <scope>NUCLEOTIDE SEQUENCE [LARGE SCALE GENOMIC DNA]</scope>
    <source>
        <strain evidence="7 8">B-10</strain>
    </source>
</reference>
<keyword evidence="4 6" id="KW-0378">Hydrolase</keyword>
<comment type="similarity">
    <text evidence="1 6">Belongs to the VapD ribonuclease family.</text>
</comment>
<comment type="caution">
    <text evidence="7">The sequence shown here is derived from an EMBL/GenBank/DDBJ whole genome shotgun (WGS) entry which is preliminary data.</text>
</comment>
<evidence type="ECO:0000256" key="6">
    <source>
        <dbReference type="PIRNR" id="PIRNR002882"/>
    </source>
</evidence>
<gene>
    <name evidence="7" type="ORF">EGY25_10565</name>
</gene>
<keyword evidence="3 6" id="KW-0540">Nuclease</keyword>
<dbReference type="Pfam" id="PF09827">
    <property type="entry name" value="CRISPR_Cas2"/>
    <property type="match status" value="1"/>
</dbReference>
<evidence type="ECO:0000256" key="4">
    <source>
        <dbReference type="ARBA" id="ARBA00022801"/>
    </source>
</evidence>
<dbReference type="Gene3D" id="3.30.70.240">
    <property type="match status" value="1"/>
</dbReference>
<dbReference type="GO" id="GO:0003723">
    <property type="term" value="F:RNA binding"/>
    <property type="evidence" value="ECO:0007669"/>
    <property type="project" value="InterPro"/>
</dbReference>
<dbReference type="OrthoDB" id="8611858at2"/>
<comment type="subunit">
    <text evidence="2 6">Homodimer.</text>
</comment>
<evidence type="ECO:0000313" key="8">
    <source>
        <dbReference type="Proteomes" id="UP000298216"/>
    </source>
</evidence>
<evidence type="ECO:0000256" key="2">
    <source>
        <dbReference type="ARBA" id="ARBA00011738"/>
    </source>
</evidence>
<keyword evidence="5" id="KW-0843">Virulence</keyword>
<protein>
    <recommendedName>
        <fullName evidence="6">Endoribonuclease VapD</fullName>
        <ecNumber evidence="6">3.1.-.-</ecNumber>
    </recommendedName>
</protein>
<dbReference type="RefSeq" id="WP_135194924.1">
    <property type="nucleotide sequence ID" value="NZ_SPVH01000006.1"/>
</dbReference>
<organism evidence="7 8">
    <name type="scientific">Brevundimonas intermedia</name>
    <dbReference type="NCBI Taxonomy" id="74315"/>
    <lineage>
        <taxon>Bacteria</taxon>
        <taxon>Pseudomonadati</taxon>
        <taxon>Pseudomonadota</taxon>
        <taxon>Alphaproteobacteria</taxon>
        <taxon>Caulobacterales</taxon>
        <taxon>Caulobacteraceae</taxon>
        <taxon>Brevundimonas</taxon>
    </lineage>
</organism>
<dbReference type="EC" id="3.1.-.-" evidence="6"/>
<evidence type="ECO:0000256" key="3">
    <source>
        <dbReference type="ARBA" id="ARBA00022722"/>
    </source>
</evidence>
<dbReference type="InterPro" id="IPR016368">
    <property type="entry name" value="VapD"/>
</dbReference>
<dbReference type="PIRSF" id="PIRSF002882">
    <property type="entry name" value="VapD"/>
    <property type="match status" value="1"/>
</dbReference>